<dbReference type="EMBL" id="MEVH01000010">
    <property type="protein sequence ID" value="OGC51906.1"/>
    <property type="molecule type" value="Genomic_DNA"/>
</dbReference>
<dbReference type="AlphaFoldDB" id="A0A1F4V411"/>
<evidence type="ECO:0008006" key="3">
    <source>
        <dbReference type="Google" id="ProtNLM"/>
    </source>
</evidence>
<organism evidence="1 2">
    <name type="scientific">candidate division WWE3 bacterium RIFCSPLOWO2_01_FULL_39_13</name>
    <dbReference type="NCBI Taxonomy" id="1802624"/>
    <lineage>
        <taxon>Bacteria</taxon>
        <taxon>Katanobacteria</taxon>
    </lineage>
</organism>
<dbReference type="Proteomes" id="UP000178771">
    <property type="component" value="Unassembled WGS sequence"/>
</dbReference>
<dbReference type="STRING" id="1802624.A2982_02225"/>
<protein>
    <recommendedName>
        <fullName evidence="3">N-acetyltransferase domain-containing protein</fullName>
    </recommendedName>
</protein>
<gene>
    <name evidence="1" type="ORF">A2982_02225</name>
</gene>
<proteinExistence type="predicted"/>
<evidence type="ECO:0000313" key="2">
    <source>
        <dbReference type="Proteomes" id="UP000178771"/>
    </source>
</evidence>
<evidence type="ECO:0000313" key="1">
    <source>
        <dbReference type="EMBL" id="OGC51906.1"/>
    </source>
</evidence>
<accession>A0A1F4V411</accession>
<reference evidence="1 2" key="1">
    <citation type="journal article" date="2016" name="Nat. Commun.">
        <title>Thousands of microbial genomes shed light on interconnected biogeochemical processes in an aquifer system.</title>
        <authorList>
            <person name="Anantharaman K."/>
            <person name="Brown C.T."/>
            <person name="Hug L.A."/>
            <person name="Sharon I."/>
            <person name="Castelle C.J."/>
            <person name="Probst A.J."/>
            <person name="Thomas B.C."/>
            <person name="Singh A."/>
            <person name="Wilkins M.J."/>
            <person name="Karaoz U."/>
            <person name="Brodie E.L."/>
            <person name="Williams K.H."/>
            <person name="Hubbard S.S."/>
            <person name="Banfield J.F."/>
        </authorList>
    </citation>
    <scope>NUCLEOTIDE SEQUENCE [LARGE SCALE GENOMIC DNA]</scope>
</reference>
<comment type="caution">
    <text evidence="1">The sequence shown here is derived from an EMBL/GenBank/DDBJ whole genome shotgun (WGS) entry which is preliminary data.</text>
</comment>
<sequence>MFSINIATHSIISTGSYIVHFYHGESIRSVFYEALPYIEVVTDLLNRNLMDSFPRVSPVKFLREQKNLDDGRIIDNTNLWKGGAFLLFDGNNIIGASLAREEIIIDKFGNRNRTGRGFGLFAVVDIEYRNGIWGILLSGIAIDSLIQKGCNLVRGSTSIYNIPVDKLFSRFARTRWVEGEWIRYVVDTEKFSVLFYKLLESKGLKEQYNLIFL</sequence>
<name>A0A1F4V411_UNCKA</name>